<dbReference type="AlphaFoldDB" id="A0A978UV37"/>
<feature type="region of interest" description="Disordered" evidence="1">
    <location>
        <begin position="35"/>
        <end position="72"/>
    </location>
</feature>
<gene>
    <name evidence="2" type="ORF">FEM48_Zijuj09G0202800</name>
</gene>
<evidence type="ECO:0000313" key="2">
    <source>
        <dbReference type="EMBL" id="KAH7518737.1"/>
    </source>
</evidence>
<dbReference type="EMBL" id="JAEACU010000009">
    <property type="protein sequence ID" value="KAH7518737.1"/>
    <property type="molecule type" value="Genomic_DNA"/>
</dbReference>
<reference evidence="2" key="1">
    <citation type="journal article" date="2021" name="Front. Plant Sci.">
        <title>Chromosome-Scale Genome Assembly for Chinese Sour Jujube and Insights Into Its Genome Evolution and Domestication Signature.</title>
        <authorList>
            <person name="Shen L.-Y."/>
            <person name="Luo H."/>
            <person name="Wang X.-L."/>
            <person name="Wang X.-M."/>
            <person name="Qiu X.-J."/>
            <person name="Liu H."/>
            <person name="Zhou S.-S."/>
            <person name="Jia K.-H."/>
            <person name="Nie S."/>
            <person name="Bao Y.-T."/>
            <person name="Zhang R.-G."/>
            <person name="Yun Q.-Z."/>
            <person name="Chai Y.-H."/>
            <person name="Lu J.-Y."/>
            <person name="Li Y."/>
            <person name="Zhao S.-W."/>
            <person name="Mao J.-F."/>
            <person name="Jia S.-G."/>
            <person name="Mao Y.-M."/>
        </authorList>
    </citation>
    <scope>NUCLEOTIDE SEQUENCE</scope>
    <source>
        <strain evidence="2">AT0</strain>
        <tissue evidence="2">Leaf</tissue>
    </source>
</reference>
<organism evidence="2 3">
    <name type="scientific">Ziziphus jujuba var. spinosa</name>
    <dbReference type="NCBI Taxonomy" id="714518"/>
    <lineage>
        <taxon>Eukaryota</taxon>
        <taxon>Viridiplantae</taxon>
        <taxon>Streptophyta</taxon>
        <taxon>Embryophyta</taxon>
        <taxon>Tracheophyta</taxon>
        <taxon>Spermatophyta</taxon>
        <taxon>Magnoliopsida</taxon>
        <taxon>eudicotyledons</taxon>
        <taxon>Gunneridae</taxon>
        <taxon>Pentapetalae</taxon>
        <taxon>rosids</taxon>
        <taxon>fabids</taxon>
        <taxon>Rosales</taxon>
        <taxon>Rhamnaceae</taxon>
        <taxon>Paliureae</taxon>
        <taxon>Ziziphus</taxon>
    </lineage>
</organism>
<evidence type="ECO:0000313" key="3">
    <source>
        <dbReference type="Proteomes" id="UP000813462"/>
    </source>
</evidence>
<evidence type="ECO:0000256" key="1">
    <source>
        <dbReference type="SAM" id="MobiDB-lite"/>
    </source>
</evidence>
<dbReference type="Proteomes" id="UP000813462">
    <property type="component" value="Unassembled WGS sequence"/>
</dbReference>
<proteinExistence type="predicted"/>
<sequence>MRSLAKFSLSPLQLPLLFAPAFPLSIRLGIKDLKKKKKEEEKKKTAEATTEPKKKEKRVFDLPGQKRDPPEERDPLMIFYKTLYEQIPHSEMAQFW</sequence>
<name>A0A978UV37_ZIZJJ</name>
<protein>
    <submittedName>
        <fullName evidence="2">Uncharacterized protein</fullName>
    </submittedName>
</protein>
<dbReference type="PANTHER" id="PTHR33828:SF2">
    <property type="entry name" value="NUCLEOLIN"/>
    <property type="match status" value="1"/>
</dbReference>
<dbReference type="PANTHER" id="PTHR33828">
    <property type="entry name" value="OS05G0596200 PROTEIN"/>
    <property type="match status" value="1"/>
</dbReference>
<comment type="caution">
    <text evidence="2">The sequence shown here is derived from an EMBL/GenBank/DDBJ whole genome shotgun (WGS) entry which is preliminary data.</text>
</comment>
<feature type="compositionally biased region" description="Basic and acidic residues" evidence="1">
    <location>
        <begin position="38"/>
        <end position="72"/>
    </location>
</feature>
<accession>A0A978UV37</accession>